<dbReference type="Proteomes" id="UP000053841">
    <property type="component" value="Unassembled WGS sequence"/>
</dbReference>
<dbReference type="AlphaFoldDB" id="W6YN83"/>
<evidence type="ECO:0000256" key="1">
    <source>
        <dbReference type="SAM" id="MobiDB-lite"/>
    </source>
</evidence>
<gene>
    <name evidence="2" type="ORF">COCCADRAFT_81828</name>
</gene>
<dbReference type="EMBL" id="KI964539">
    <property type="protein sequence ID" value="EUC38983.1"/>
    <property type="molecule type" value="Genomic_DNA"/>
</dbReference>
<evidence type="ECO:0000313" key="3">
    <source>
        <dbReference type="Proteomes" id="UP000053841"/>
    </source>
</evidence>
<sequence>MPGRPIDAAPAQERFSDSRCRGPGRDPRTGRDALQIDRSRRNPRRILVGSSEASKQARSLLLPPLWLLGSSRGPPALPSERNNPRRVSSSHTRRCRRRMTIQVAGAAAVRRRRLIDIYGRRTIHAVGWLAGYPVWPSKGCGLVCMCVVFCE</sequence>
<accession>W6YN83</accession>
<proteinExistence type="predicted"/>
<organism evidence="2 3">
    <name type="scientific">Cochliobolus carbonum (strain 26-R-13)</name>
    <name type="common">Maize leaf spot fungus</name>
    <name type="synonym">Bipolaris zeicola</name>
    <dbReference type="NCBI Taxonomy" id="930089"/>
    <lineage>
        <taxon>Eukaryota</taxon>
        <taxon>Fungi</taxon>
        <taxon>Dikarya</taxon>
        <taxon>Ascomycota</taxon>
        <taxon>Pezizomycotina</taxon>
        <taxon>Dothideomycetes</taxon>
        <taxon>Pleosporomycetidae</taxon>
        <taxon>Pleosporales</taxon>
        <taxon>Pleosporineae</taxon>
        <taxon>Pleosporaceae</taxon>
        <taxon>Bipolaris</taxon>
    </lineage>
</organism>
<feature type="region of interest" description="Disordered" evidence="1">
    <location>
        <begin position="1"/>
        <end position="56"/>
    </location>
</feature>
<protein>
    <submittedName>
        <fullName evidence="2">Uncharacterized protein</fullName>
    </submittedName>
</protein>
<feature type="compositionally biased region" description="Basic and acidic residues" evidence="1">
    <location>
        <begin position="14"/>
        <end position="40"/>
    </location>
</feature>
<keyword evidence="3" id="KW-1185">Reference proteome</keyword>
<evidence type="ECO:0000313" key="2">
    <source>
        <dbReference type="EMBL" id="EUC38983.1"/>
    </source>
</evidence>
<dbReference type="HOGENOM" id="CLU_1731138_0_0_1"/>
<dbReference type="RefSeq" id="XP_007706781.1">
    <property type="nucleotide sequence ID" value="XM_007708591.1"/>
</dbReference>
<dbReference type="KEGG" id="bze:COCCADRAFT_81828"/>
<feature type="region of interest" description="Disordered" evidence="1">
    <location>
        <begin position="72"/>
        <end position="93"/>
    </location>
</feature>
<name>W6YN83_COCC2</name>
<dbReference type="GeneID" id="19151247"/>
<reference evidence="2 3" key="1">
    <citation type="journal article" date="2013" name="PLoS Genet.">
        <title>Comparative genome structure, secondary metabolite, and effector coding capacity across Cochliobolus pathogens.</title>
        <authorList>
            <person name="Condon B.J."/>
            <person name="Leng Y."/>
            <person name="Wu D."/>
            <person name="Bushley K.E."/>
            <person name="Ohm R.A."/>
            <person name="Otillar R."/>
            <person name="Martin J."/>
            <person name="Schackwitz W."/>
            <person name="Grimwood J."/>
            <person name="MohdZainudin N."/>
            <person name="Xue C."/>
            <person name="Wang R."/>
            <person name="Manning V.A."/>
            <person name="Dhillon B."/>
            <person name="Tu Z.J."/>
            <person name="Steffenson B.J."/>
            <person name="Salamov A."/>
            <person name="Sun H."/>
            <person name="Lowry S."/>
            <person name="LaButti K."/>
            <person name="Han J."/>
            <person name="Copeland A."/>
            <person name="Lindquist E."/>
            <person name="Barry K."/>
            <person name="Schmutz J."/>
            <person name="Baker S.E."/>
            <person name="Ciuffetti L.M."/>
            <person name="Grigoriev I.V."/>
            <person name="Zhong S."/>
            <person name="Turgeon B.G."/>
        </authorList>
    </citation>
    <scope>NUCLEOTIDE SEQUENCE [LARGE SCALE GENOMIC DNA]</scope>
    <source>
        <strain evidence="2 3">26-R-13</strain>
    </source>
</reference>